<dbReference type="AlphaFoldDB" id="A0A0E9VX63"/>
<proteinExistence type="predicted"/>
<name>A0A0E9VX63_ANGAN</name>
<evidence type="ECO:0000313" key="1">
    <source>
        <dbReference type="EMBL" id="JAH81838.1"/>
    </source>
</evidence>
<sequence length="26" mass="3138">MFPWLTRNTLSKRKTKNRQGCKCLAR</sequence>
<accession>A0A0E9VX63</accession>
<reference evidence="1" key="2">
    <citation type="journal article" date="2015" name="Fish Shellfish Immunol.">
        <title>Early steps in the European eel (Anguilla anguilla)-Vibrio vulnificus interaction in the gills: Role of the RtxA13 toxin.</title>
        <authorList>
            <person name="Callol A."/>
            <person name="Pajuelo D."/>
            <person name="Ebbesson L."/>
            <person name="Teles M."/>
            <person name="MacKenzie S."/>
            <person name="Amaro C."/>
        </authorList>
    </citation>
    <scope>NUCLEOTIDE SEQUENCE</scope>
</reference>
<reference evidence="1" key="1">
    <citation type="submission" date="2014-11" db="EMBL/GenBank/DDBJ databases">
        <authorList>
            <person name="Amaro Gonzalez C."/>
        </authorList>
    </citation>
    <scope>NUCLEOTIDE SEQUENCE</scope>
</reference>
<organism evidence="1">
    <name type="scientific">Anguilla anguilla</name>
    <name type="common">European freshwater eel</name>
    <name type="synonym">Muraena anguilla</name>
    <dbReference type="NCBI Taxonomy" id="7936"/>
    <lineage>
        <taxon>Eukaryota</taxon>
        <taxon>Metazoa</taxon>
        <taxon>Chordata</taxon>
        <taxon>Craniata</taxon>
        <taxon>Vertebrata</taxon>
        <taxon>Euteleostomi</taxon>
        <taxon>Actinopterygii</taxon>
        <taxon>Neopterygii</taxon>
        <taxon>Teleostei</taxon>
        <taxon>Anguilliformes</taxon>
        <taxon>Anguillidae</taxon>
        <taxon>Anguilla</taxon>
    </lineage>
</organism>
<protein>
    <submittedName>
        <fullName evidence="1">Uncharacterized protein</fullName>
    </submittedName>
</protein>
<dbReference type="EMBL" id="GBXM01026739">
    <property type="protein sequence ID" value="JAH81838.1"/>
    <property type="molecule type" value="Transcribed_RNA"/>
</dbReference>